<keyword evidence="5" id="KW-0694">RNA-binding</keyword>
<keyword evidence="2 7" id="KW-0812">Transmembrane</keyword>
<evidence type="ECO:0000313" key="9">
    <source>
        <dbReference type="EMBL" id="CAG9288412.1"/>
    </source>
</evidence>
<evidence type="ECO:0000256" key="3">
    <source>
        <dbReference type="ARBA" id="ARBA00022989"/>
    </source>
</evidence>
<comment type="subcellular location">
    <subcellularLocation>
        <location evidence="1">Membrane</location>
        <topology evidence="1">Single-pass membrane protein</topology>
    </subcellularLocation>
</comment>
<evidence type="ECO:0000256" key="1">
    <source>
        <dbReference type="ARBA" id="ARBA00004167"/>
    </source>
</evidence>
<evidence type="ECO:0000256" key="2">
    <source>
        <dbReference type="ARBA" id="ARBA00022692"/>
    </source>
</evidence>
<keyword evidence="4 7" id="KW-0472">Membrane</keyword>
<evidence type="ECO:0000256" key="5">
    <source>
        <dbReference type="PROSITE-ProRule" id="PRU00176"/>
    </source>
</evidence>
<dbReference type="InterPro" id="IPR051694">
    <property type="entry name" value="Immunoregulatory_rcpt-like"/>
</dbReference>
<dbReference type="Proteomes" id="UP000836788">
    <property type="component" value="Chromosome 3"/>
</dbReference>
<dbReference type="GO" id="GO:0016020">
    <property type="term" value="C:membrane"/>
    <property type="evidence" value="ECO:0007669"/>
    <property type="project" value="UniProtKB-SubCell"/>
</dbReference>
<evidence type="ECO:0000256" key="6">
    <source>
        <dbReference type="SAM" id="MobiDB-lite"/>
    </source>
</evidence>
<dbReference type="NCBIfam" id="TIGR01167">
    <property type="entry name" value="LPXTG_anchor"/>
    <property type="match status" value="1"/>
</dbReference>
<dbReference type="InterPro" id="IPR035979">
    <property type="entry name" value="RBD_domain_sf"/>
</dbReference>
<dbReference type="GO" id="GO:0071944">
    <property type="term" value="C:cell periphery"/>
    <property type="evidence" value="ECO:0007669"/>
    <property type="project" value="UniProtKB-ARBA"/>
</dbReference>
<accession>A0A8J9TIH1</accession>
<evidence type="ECO:0000256" key="7">
    <source>
        <dbReference type="SAM" id="Phobius"/>
    </source>
</evidence>
<organism evidence="9">
    <name type="scientific">Phaeodactylum tricornutum</name>
    <name type="common">Diatom</name>
    <dbReference type="NCBI Taxonomy" id="2850"/>
    <lineage>
        <taxon>Eukaryota</taxon>
        <taxon>Sar</taxon>
        <taxon>Stramenopiles</taxon>
        <taxon>Ochrophyta</taxon>
        <taxon>Bacillariophyta</taxon>
        <taxon>Bacillariophyceae</taxon>
        <taxon>Bacillariophycidae</taxon>
        <taxon>Naviculales</taxon>
        <taxon>Phaeodactylaceae</taxon>
        <taxon>Phaeodactylum</taxon>
    </lineage>
</organism>
<dbReference type="Gene3D" id="3.30.70.330">
    <property type="match status" value="1"/>
</dbReference>
<dbReference type="PANTHER" id="PTHR15549">
    <property type="entry name" value="PAIRED IMMUNOGLOBULIN-LIKE TYPE 2 RECEPTOR"/>
    <property type="match status" value="1"/>
</dbReference>
<feature type="domain" description="RRM" evidence="8">
    <location>
        <begin position="623"/>
        <end position="698"/>
    </location>
</feature>
<proteinExistence type="predicted"/>
<dbReference type="SUPFAM" id="SSF54928">
    <property type="entry name" value="RNA-binding domain, RBD"/>
    <property type="match status" value="1"/>
</dbReference>
<evidence type="ECO:0000256" key="4">
    <source>
        <dbReference type="ARBA" id="ARBA00023136"/>
    </source>
</evidence>
<feature type="region of interest" description="Disordered" evidence="6">
    <location>
        <begin position="322"/>
        <end position="347"/>
    </location>
</feature>
<feature type="region of interest" description="Disordered" evidence="6">
    <location>
        <begin position="116"/>
        <end position="183"/>
    </location>
</feature>
<keyword evidence="3 7" id="KW-1133">Transmembrane helix</keyword>
<name>A0A8J9TIH1_PHATR</name>
<dbReference type="PANTHER" id="PTHR15549:SF26">
    <property type="entry name" value="AXIAL BUDDING PATTERN PROTEIN 2-RELATED"/>
    <property type="match status" value="1"/>
</dbReference>
<dbReference type="InterPro" id="IPR012677">
    <property type="entry name" value="Nucleotide-bd_a/b_plait_sf"/>
</dbReference>
<feature type="transmembrane region" description="Helical" evidence="7">
    <location>
        <begin position="385"/>
        <end position="410"/>
    </location>
</feature>
<feature type="compositionally biased region" description="Polar residues" evidence="6">
    <location>
        <begin position="322"/>
        <end position="337"/>
    </location>
</feature>
<gene>
    <name evidence="9" type="ORF">PTTT1_LOCUS38464</name>
</gene>
<protein>
    <recommendedName>
        <fullName evidence="8">RRM domain-containing protein</fullName>
    </recommendedName>
</protein>
<dbReference type="EMBL" id="OU594944">
    <property type="protein sequence ID" value="CAG9288412.1"/>
    <property type="molecule type" value="Genomic_DNA"/>
</dbReference>
<dbReference type="GO" id="GO:0003723">
    <property type="term" value="F:RNA binding"/>
    <property type="evidence" value="ECO:0007669"/>
    <property type="project" value="UniProtKB-UniRule"/>
</dbReference>
<dbReference type="PROSITE" id="PS50102">
    <property type="entry name" value="RRM"/>
    <property type="match status" value="1"/>
</dbReference>
<evidence type="ECO:0000259" key="8">
    <source>
        <dbReference type="PROSITE" id="PS50102"/>
    </source>
</evidence>
<dbReference type="AlphaFoldDB" id="A0A8J9TIH1"/>
<sequence length="706" mass="76415">MDPSQVTRVSTGILEAEAHTCGRMKRKRETREGIPAERKKTLRMAHTAAECVVVPPIRTRRSQRLFWKRRRRSVWDETRRNLLLLLAGLLTATRGQLTRAPVSVAVPSVPPAPTLPPTSFPTVSQAPSVSAAPTDLPTVSPQPSTLPSSIPSPLPTISPRPTVSEAPTGEPTVTPSNSPSSAPSIARQLFVRQEYKQIYIIPTERFFEPEEIAAFNEIYTGYALSLPAAAERVNATCEIGAPSISACVPGVDACDTFPDGFLNDFQFACNWSSDLTEVGRFPSELETFINSDLAMVTDDLQAANIILTEALAARLILTQTPAPSSSMRPTASPSARPTISPPPSLRPSIAPSAFPTAAVSMAPSSLPPFTMPPSPPPLPADSNGLSVGAISGIVVVIGLAALAGLAFYYFRRRKKRREQRLPDAANQRREKYRPDPFDSVAALADDRTDSNFAPILQSESVVSNKSLLSVGESNIEDESEHETDGTKNLQDEFDLYKNPTLEKLRSGVEDNVSGFEGIMSAAVTNALMGVEEAQVDSAELTWGCGSKYTGAELEASALCEVDYWLRRNENASVEGKRAFMQDILNRVVASVRFGKLGADDASRTIHESAALLELPLANKLPMATVIISGMRKTVTSFDITKALREFGEIDVAAVASGQRGFGILRFRHLKSVDRAMNRYRKGEIVVQDVAVQMKALMPSGALESRA</sequence>
<dbReference type="InterPro" id="IPR000504">
    <property type="entry name" value="RRM_dom"/>
</dbReference>
<reference evidence="9" key="1">
    <citation type="submission" date="2022-02" db="EMBL/GenBank/DDBJ databases">
        <authorList>
            <person name="Giguere J D."/>
        </authorList>
    </citation>
    <scope>NUCLEOTIDE SEQUENCE</scope>
    <source>
        <strain evidence="9">CCAP 1055/1</strain>
    </source>
</reference>